<proteinExistence type="predicted"/>
<evidence type="ECO:0000313" key="2">
    <source>
        <dbReference type="Proteomes" id="UP000724874"/>
    </source>
</evidence>
<dbReference type="AlphaFoldDB" id="A0A9P5NNI0"/>
<dbReference type="Proteomes" id="UP000724874">
    <property type="component" value="Unassembled WGS sequence"/>
</dbReference>
<accession>A0A9P5NNI0</accession>
<evidence type="ECO:0000313" key="1">
    <source>
        <dbReference type="EMBL" id="KAF8896774.1"/>
    </source>
</evidence>
<organism evidence="1 2">
    <name type="scientific">Gymnopilus junonius</name>
    <name type="common">Spectacular rustgill mushroom</name>
    <name type="synonym">Gymnopilus spectabilis subsp. junonius</name>
    <dbReference type="NCBI Taxonomy" id="109634"/>
    <lineage>
        <taxon>Eukaryota</taxon>
        <taxon>Fungi</taxon>
        <taxon>Dikarya</taxon>
        <taxon>Basidiomycota</taxon>
        <taxon>Agaricomycotina</taxon>
        <taxon>Agaricomycetes</taxon>
        <taxon>Agaricomycetidae</taxon>
        <taxon>Agaricales</taxon>
        <taxon>Agaricineae</taxon>
        <taxon>Hymenogastraceae</taxon>
        <taxon>Gymnopilus</taxon>
    </lineage>
</organism>
<dbReference type="EMBL" id="JADNYJ010000059">
    <property type="protein sequence ID" value="KAF8896774.1"/>
    <property type="molecule type" value="Genomic_DNA"/>
</dbReference>
<sequence length="188" mass="21566">MRKEIKEQWTVLEGSVHIEQLTLHGQPYRLQLSVFHGSSAYVQYHFIRKLVADMTKRMVIVLRLALSPRMKSWWPDVHQLFPCKRLPLSQEVHAKCASDRNDVLRKCDESVRKISRNSSAGQRVKKKTLRSAVLDDTPISDVVTFTRYPTANDSFGLYPATYPIQTQCFKYIASCAHNPWCTGDIAVA</sequence>
<name>A0A9P5NNI0_GYMJU</name>
<protein>
    <submittedName>
        <fullName evidence="1">Uncharacterized protein</fullName>
    </submittedName>
</protein>
<comment type="caution">
    <text evidence="1">The sequence shown here is derived from an EMBL/GenBank/DDBJ whole genome shotgun (WGS) entry which is preliminary data.</text>
</comment>
<keyword evidence="2" id="KW-1185">Reference proteome</keyword>
<reference evidence="1" key="1">
    <citation type="submission" date="2020-11" db="EMBL/GenBank/DDBJ databases">
        <authorList>
            <consortium name="DOE Joint Genome Institute"/>
            <person name="Ahrendt S."/>
            <person name="Riley R."/>
            <person name="Andreopoulos W."/>
            <person name="LaButti K."/>
            <person name="Pangilinan J."/>
            <person name="Ruiz-duenas F.J."/>
            <person name="Barrasa J.M."/>
            <person name="Sanchez-Garcia M."/>
            <person name="Camarero S."/>
            <person name="Miyauchi S."/>
            <person name="Serrano A."/>
            <person name="Linde D."/>
            <person name="Babiker R."/>
            <person name="Drula E."/>
            <person name="Ayuso-Fernandez I."/>
            <person name="Pacheco R."/>
            <person name="Padilla G."/>
            <person name="Ferreira P."/>
            <person name="Barriuso J."/>
            <person name="Kellner H."/>
            <person name="Castanera R."/>
            <person name="Alfaro M."/>
            <person name="Ramirez L."/>
            <person name="Pisabarro A.G."/>
            <person name="Kuo A."/>
            <person name="Tritt A."/>
            <person name="Lipzen A."/>
            <person name="He G."/>
            <person name="Yan M."/>
            <person name="Ng V."/>
            <person name="Cullen D."/>
            <person name="Martin F."/>
            <person name="Rosso M.-N."/>
            <person name="Henrissat B."/>
            <person name="Hibbett D."/>
            <person name="Martinez A.T."/>
            <person name="Grigoriev I.V."/>
        </authorList>
    </citation>
    <scope>NUCLEOTIDE SEQUENCE</scope>
    <source>
        <strain evidence="1">AH 44721</strain>
    </source>
</reference>
<gene>
    <name evidence="1" type="ORF">CPB84DRAFT_1781818</name>
</gene>